<organism evidence="1 2">
    <name type="scientific">Mycobacteroides franklinii</name>
    <dbReference type="NCBI Taxonomy" id="948102"/>
    <lineage>
        <taxon>Bacteria</taxon>
        <taxon>Bacillati</taxon>
        <taxon>Actinomycetota</taxon>
        <taxon>Actinomycetes</taxon>
        <taxon>Mycobacteriales</taxon>
        <taxon>Mycobacteriaceae</taxon>
        <taxon>Mycobacteroides</taxon>
    </lineage>
</organism>
<protein>
    <submittedName>
        <fullName evidence="1">Uncharacterized protein</fullName>
    </submittedName>
</protein>
<sequence>MATSYNQDKDVFVILLFHEALTKLSPEEVRKVGAPDEPAIIKGCAKQLGRPNTRSCERR</sequence>
<evidence type="ECO:0000313" key="1">
    <source>
        <dbReference type="EMBL" id="OHU31692.1"/>
    </source>
</evidence>
<gene>
    <name evidence="1" type="ORF">BKG76_00295</name>
</gene>
<name>A0A1S1LJV5_9MYCO</name>
<accession>A0A1S1LJV5</accession>
<proteinExistence type="predicted"/>
<dbReference type="Proteomes" id="UP000179616">
    <property type="component" value="Unassembled WGS sequence"/>
</dbReference>
<dbReference type="GeneID" id="57165225"/>
<evidence type="ECO:0000313" key="2">
    <source>
        <dbReference type="Proteomes" id="UP000179616"/>
    </source>
</evidence>
<dbReference type="EMBL" id="MLIK01000003">
    <property type="protein sequence ID" value="OHU31692.1"/>
    <property type="molecule type" value="Genomic_DNA"/>
</dbReference>
<dbReference type="AlphaFoldDB" id="A0A1S1LJV5"/>
<reference evidence="1 2" key="1">
    <citation type="submission" date="2016-10" db="EMBL/GenBank/DDBJ databases">
        <title>Evaluation of Human, Veterinary and Environmental Mycobacterium chelonae Isolates by Core Genome Phylogenomic Analysis, Targeted Gene Comparison, and Anti-microbial Susceptibility Patterns: A Tale of Mistaken Identities.</title>
        <authorList>
            <person name="Fogelson S.B."/>
            <person name="Camus A.C."/>
            <person name="Lorenz W."/>
            <person name="Vasireddy R."/>
            <person name="Vasireddy S."/>
            <person name="Smith T."/>
            <person name="Brown-Elliott B.A."/>
            <person name="Wallace R.J.Jr."/>
            <person name="Hasan N.A."/>
            <person name="Reischl U."/>
            <person name="Sanchez S."/>
        </authorList>
    </citation>
    <scope>NUCLEOTIDE SEQUENCE [LARGE SCALE GENOMIC DNA]</scope>
    <source>
        <strain evidence="1 2">1559</strain>
    </source>
</reference>
<comment type="caution">
    <text evidence="1">The sequence shown here is derived from an EMBL/GenBank/DDBJ whole genome shotgun (WGS) entry which is preliminary data.</text>
</comment>
<dbReference type="RefSeq" id="WP_070934925.1">
    <property type="nucleotide sequence ID" value="NZ_MLIK01000003.1"/>
</dbReference>